<gene>
    <name evidence="3" type="ORF">ACFQ33_17655</name>
</gene>
<dbReference type="EMBL" id="JBHTNF010000013">
    <property type="protein sequence ID" value="MFD1329718.1"/>
    <property type="molecule type" value="Genomic_DNA"/>
</dbReference>
<reference evidence="4" key="1">
    <citation type="journal article" date="2019" name="Int. J. Syst. Evol. Microbiol.">
        <title>The Global Catalogue of Microorganisms (GCM) 10K type strain sequencing project: providing services to taxonomists for standard genome sequencing and annotation.</title>
        <authorList>
            <consortium name="The Broad Institute Genomics Platform"/>
            <consortium name="The Broad Institute Genome Sequencing Center for Infectious Disease"/>
            <person name="Wu L."/>
            <person name="Ma J."/>
        </authorList>
    </citation>
    <scope>NUCLEOTIDE SEQUENCE [LARGE SCALE GENOMIC DNA]</scope>
    <source>
        <strain evidence="4">CCUG 55609</strain>
    </source>
</reference>
<evidence type="ECO:0000313" key="4">
    <source>
        <dbReference type="Proteomes" id="UP001597173"/>
    </source>
</evidence>
<accession>A0ABW3Z1J4</accession>
<comment type="caution">
    <text evidence="3">The sequence shown here is derived from an EMBL/GenBank/DDBJ whole genome shotgun (WGS) entry which is preliminary data.</text>
</comment>
<evidence type="ECO:0000313" key="3">
    <source>
        <dbReference type="EMBL" id="MFD1329718.1"/>
    </source>
</evidence>
<dbReference type="InterPro" id="IPR011010">
    <property type="entry name" value="DNA_brk_join_enz"/>
</dbReference>
<protein>
    <submittedName>
        <fullName evidence="3">Tyrosine-type recombinase/integrase</fullName>
    </submittedName>
</protein>
<proteinExistence type="predicted"/>
<sequence>MWDVAGQWWPIDQGGLSDVIDAGGDRKWFGLRWDHIDDELVMRFTPSKTSDTTGKSVTYPLTLAPMVLEELEHWPPERRVGPVIVSEATGLPYVTRAISDRWADDRKAAGVSPKVWARDLRASAITEARASVASTDDAAKVAGHSSVKTTASVYDRAEQEAAERFAESRIKLRERNGNGSGNAR</sequence>
<keyword evidence="1" id="KW-0233">DNA recombination</keyword>
<keyword evidence="4" id="KW-1185">Reference proteome</keyword>
<name>A0ABW3Z1J4_MYCRA</name>
<evidence type="ECO:0000256" key="1">
    <source>
        <dbReference type="ARBA" id="ARBA00023172"/>
    </source>
</evidence>
<dbReference type="Proteomes" id="UP001597173">
    <property type="component" value="Unassembled WGS sequence"/>
</dbReference>
<dbReference type="RefSeq" id="WP_374840964.1">
    <property type="nucleotide sequence ID" value="NZ_JBHEEW010000017.1"/>
</dbReference>
<dbReference type="Gene3D" id="1.10.443.10">
    <property type="entry name" value="Intergrase catalytic core"/>
    <property type="match status" value="1"/>
</dbReference>
<organism evidence="3 4">
    <name type="scientific">Mycoplana ramosa</name>
    <name type="common">Mycoplana bullata</name>
    <dbReference type="NCBI Taxonomy" id="40837"/>
    <lineage>
        <taxon>Bacteria</taxon>
        <taxon>Pseudomonadati</taxon>
        <taxon>Pseudomonadota</taxon>
        <taxon>Alphaproteobacteria</taxon>
        <taxon>Hyphomicrobiales</taxon>
        <taxon>Rhizobiaceae</taxon>
        <taxon>Mycoplana</taxon>
    </lineage>
</organism>
<dbReference type="SUPFAM" id="SSF56349">
    <property type="entry name" value="DNA breaking-rejoining enzymes"/>
    <property type="match status" value="1"/>
</dbReference>
<evidence type="ECO:0000259" key="2">
    <source>
        <dbReference type="Pfam" id="PF00589"/>
    </source>
</evidence>
<dbReference type="InterPro" id="IPR013762">
    <property type="entry name" value="Integrase-like_cat_sf"/>
</dbReference>
<feature type="domain" description="Tyr recombinase" evidence="2">
    <location>
        <begin position="30"/>
        <end position="158"/>
    </location>
</feature>
<dbReference type="Pfam" id="PF00589">
    <property type="entry name" value="Phage_integrase"/>
    <property type="match status" value="1"/>
</dbReference>
<dbReference type="InterPro" id="IPR002104">
    <property type="entry name" value="Integrase_catalytic"/>
</dbReference>